<name>A1K8S6_AZOSB</name>
<evidence type="ECO:0000313" key="2">
    <source>
        <dbReference type="EMBL" id="CAL95231.1"/>
    </source>
</evidence>
<evidence type="ECO:0000313" key="3">
    <source>
        <dbReference type="Proteomes" id="UP000002588"/>
    </source>
</evidence>
<accession>A1K8S6</accession>
<keyword evidence="1" id="KW-1133">Transmembrane helix</keyword>
<keyword evidence="3" id="KW-1185">Reference proteome</keyword>
<dbReference type="eggNOG" id="ENOG503306N">
    <property type="taxonomic scope" value="Bacteria"/>
</dbReference>
<organism evidence="2 3">
    <name type="scientific">Azoarcus sp. (strain BH72)</name>
    <dbReference type="NCBI Taxonomy" id="418699"/>
    <lineage>
        <taxon>Bacteria</taxon>
        <taxon>Pseudomonadati</taxon>
        <taxon>Pseudomonadota</taxon>
        <taxon>Betaproteobacteria</taxon>
        <taxon>Rhodocyclales</taxon>
        <taxon>Zoogloeaceae</taxon>
        <taxon>Azoarcus</taxon>
    </lineage>
</organism>
<feature type="transmembrane region" description="Helical" evidence="1">
    <location>
        <begin position="100"/>
        <end position="120"/>
    </location>
</feature>
<sequence length="126" mass="14018">MSPSPLFARRVFTVAGVYGLIALLPQYFMEEQVGVDFPPAITHPEHFYGFLGVALAWQLAFLLIARDPQRYRLFMLPAAVEKFSFVIAAFALFAQARVPALVVAFACIDMLLGTLFLLSYRRTAAA</sequence>
<dbReference type="KEGG" id="azo:azo2614"/>
<feature type="transmembrane region" description="Helical" evidence="1">
    <location>
        <begin position="7"/>
        <end position="27"/>
    </location>
</feature>
<dbReference type="RefSeq" id="WP_011766341.1">
    <property type="nucleotide sequence ID" value="NC_008702.1"/>
</dbReference>
<dbReference type="Proteomes" id="UP000002588">
    <property type="component" value="Chromosome"/>
</dbReference>
<evidence type="ECO:0000256" key="1">
    <source>
        <dbReference type="SAM" id="Phobius"/>
    </source>
</evidence>
<dbReference type="EMBL" id="AM406670">
    <property type="protein sequence ID" value="CAL95231.1"/>
    <property type="molecule type" value="Genomic_DNA"/>
</dbReference>
<feature type="transmembrane region" description="Helical" evidence="1">
    <location>
        <begin position="47"/>
        <end position="66"/>
    </location>
</feature>
<feature type="transmembrane region" description="Helical" evidence="1">
    <location>
        <begin position="73"/>
        <end position="94"/>
    </location>
</feature>
<gene>
    <name evidence="2" type="ordered locus">azo2614</name>
</gene>
<keyword evidence="1" id="KW-0472">Membrane</keyword>
<dbReference type="AlphaFoldDB" id="A1K8S6"/>
<protein>
    <submittedName>
        <fullName evidence="2">Conserved hypothetical membrane protein</fullName>
    </submittedName>
</protein>
<reference evidence="2 3" key="1">
    <citation type="journal article" date="2006" name="Nat. Biotechnol.">
        <title>Complete genome of the mutualistic, N2-fixing grass endophyte Azoarcus sp. strain BH72.</title>
        <authorList>
            <person name="Krause A."/>
            <person name="Ramakumar A."/>
            <person name="Bartels D."/>
            <person name="Battistoni F."/>
            <person name="Bekel T."/>
            <person name="Boch J."/>
            <person name="Boehm M."/>
            <person name="Friedrich F."/>
            <person name="Hurek T."/>
            <person name="Krause L."/>
            <person name="Linke B."/>
            <person name="McHardy A.C."/>
            <person name="Sarkar A."/>
            <person name="Schneiker S."/>
            <person name="Syed A.A."/>
            <person name="Thauer R."/>
            <person name="Vorhoelter F.-J."/>
            <person name="Weidner S."/>
            <person name="Puehler A."/>
            <person name="Reinhold-Hurek B."/>
            <person name="Kaiser O."/>
            <person name="Goesmann A."/>
        </authorList>
    </citation>
    <scope>NUCLEOTIDE SEQUENCE [LARGE SCALE GENOMIC DNA]</scope>
    <source>
        <strain evidence="2 3">BH72</strain>
    </source>
</reference>
<dbReference type="OrthoDB" id="7408369at2"/>
<dbReference type="KEGG" id="aoa:dqs_2775"/>
<dbReference type="HOGENOM" id="CLU_2024544_0_0_4"/>
<dbReference type="STRING" id="62928.azo2614"/>
<keyword evidence="1" id="KW-0812">Transmembrane</keyword>
<proteinExistence type="predicted"/>